<proteinExistence type="predicted"/>
<protein>
    <recommendedName>
        <fullName evidence="3">Terminase small subunit</fullName>
    </recommendedName>
</protein>
<evidence type="ECO:0000313" key="2">
    <source>
        <dbReference type="Proteomes" id="UP001224812"/>
    </source>
</evidence>
<evidence type="ECO:0000313" key="1">
    <source>
        <dbReference type="EMBL" id="MDP8084560.1"/>
    </source>
</evidence>
<dbReference type="RefSeq" id="WP_306383716.1">
    <property type="nucleotide sequence ID" value="NZ_JASAVR010000001.1"/>
</dbReference>
<accession>A0ABT9JIA9</accession>
<comment type="caution">
    <text evidence="1">The sequence shown here is derived from an EMBL/GenBank/DDBJ whole genome shotgun (WGS) entry which is preliminary data.</text>
</comment>
<dbReference type="EMBL" id="JASAVS010000001">
    <property type="protein sequence ID" value="MDP8084560.1"/>
    <property type="molecule type" value="Genomic_DNA"/>
</dbReference>
<sequence length="164" mass="18771">MARLTVEQWEQAKADYEIAGLTQRQIAEKYKVSAGAVGQRASKENWETKQETKQDKTNKVNAIIELARIENKTKQELSNVEQAVFDISVADEVNFRLQNDKDMDSVRDKAMELLKGVKRASDVKQIMDTLRIQREARLGKSPDTAIQINNNEDKRPIINLKLNE</sequence>
<name>A0ABT9JIA9_9PAST</name>
<gene>
    <name evidence="1" type="ORF">QJT92_01255</name>
</gene>
<organism evidence="1 2">
    <name type="scientific">Phocoenobacter skyensis</name>
    <dbReference type="NCBI Taxonomy" id="97481"/>
    <lineage>
        <taxon>Bacteria</taxon>
        <taxon>Pseudomonadati</taxon>
        <taxon>Pseudomonadota</taxon>
        <taxon>Gammaproteobacteria</taxon>
        <taxon>Pasteurellales</taxon>
        <taxon>Pasteurellaceae</taxon>
        <taxon>Phocoenobacter</taxon>
    </lineage>
</organism>
<evidence type="ECO:0008006" key="3">
    <source>
        <dbReference type="Google" id="ProtNLM"/>
    </source>
</evidence>
<reference evidence="1 2" key="1">
    <citation type="journal article" date="2023" name="Front. Microbiol.">
        <title>Phylogeography and host specificity of Pasteurellaceae pathogenic to sea-farmed fish in the north-east Atlantic.</title>
        <authorList>
            <person name="Gulla S."/>
            <person name="Colquhoun D.J."/>
            <person name="Olsen A.B."/>
            <person name="Spilsberg B."/>
            <person name="Lagesen K."/>
            <person name="Aakesson C.P."/>
            <person name="Strom S."/>
            <person name="Manji F."/>
            <person name="Birkbeck T.H."/>
            <person name="Nilsen H.K."/>
        </authorList>
    </citation>
    <scope>NUCLEOTIDE SEQUENCE [LARGE SCALE GENOMIC DNA]</scope>
    <source>
        <strain evidence="1 2">VIO11850</strain>
    </source>
</reference>
<keyword evidence="2" id="KW-1185">Reference proteome</keyword>
<dbReference type="Proteomes" id="UP001224812">
    <property type="component" value="Unassembled WGS sequence"/>
</dbReference>